<evidence type="ECO:0000259" key="2">
    <source>
        <dbReference type="Pfam" id="PF14145"/>
    </source>
</evidence>
<evidence type="ECO:0000256" key="1">
    <source>
        <dbReference type="SAM" id="Phobius"/>
    </source>
</evidence>
<dbReference type="AlphaFoldDB" id="A0A0D0QT12"/>
<feature type="domain" description="YrhK" evidence="2">
    <location>
        <begin position="33"/>
        <end position="87"/>
    </location>
</feature>
<keyword evidence="1" id="KW-0472">Membrane</keyword>
<proteinExistence type="predicted"/>
<organism evidence="4 5">
    <name type="scientific">Staphylococcus gallinarum</name>
    <dbReference type="NCBI Taxonomy" id="1293"/>
    <lineage>
        <taxon>Bacteria</taxon>
        <taxon>Bacillati</taxon>
        <taxon>Bacillota</taxon>
        <taxon>Bacilli</taxon>
        <taxon>Bacillales</taxon>
        <taxon>Staphylococcaceae</taxon>
        <taxon>Staphylococcus</taxon>
    </lineage>
</organism>
<accession>A0A0D0QT12</accession>
<sequence>MPSKNKLNKLNRNATNPDLNFNHHTQPTRLTMIYKALYQLNDVILGLVFLVGSLLFFNSATTFSGTVLFVIGSIQMTIRPLIAFAHDVHLAFKYKS</sequence>
<evidence type="ECO:0000313" key="5">
    <source>
        <dbReference type="Proteomes" id="UP000255277"/>
    </source>
</evidence>
<dbReference type="GeneID" id="93844166"/>
<dbReference type="Proteomes" id="UP000321057">
    <property type="component" value="Unassembled WGS sequence"/>
</dbReference>
<reference evidence="4 5" key="1">
    <citation type="submission" date="2018-06" db="EMBL/GenBank/DDBJ databases">
        <authorList>
            <consortium name="Pathogen Informatics"/>
            <person name="Doyle S."/>
        </authorList>
    </citation>
    <scope>NUCLEOTIDE SEQUENCE [LARGE SCALE GENOMIC DNA]</scope>
    <source>
        <strain evidence="4 5">NCTC12195</strain>
    </source>
</reference>
<dbReference type="InterPro" id="IPR025424">
    <property type="entry name" value="YrhK_domain"/>
</dbReference>
<dbReference type="EMBL" id="UHDK01000001">
    <property type="protein sequence ID" value="SUM35014.1"/>
    <property type="molecule type" value="Genomic_DNA"/>
</dbReference>
<keyword evidence="1" id="KW-0812">Transmembrane</keyword>
<dbReference type="Proteomes" id="UP000255277">
    <property type="component" value="Unassembled WGS sequence"/>
</dbReference>
<keyword evidence="6" id="KW-1185">Reference proteome</keyword>
<dbReference type="Pfam" id="PF14145">
    <property type="entry name" value="YrhK"/>
    <property type="match status" value="1"/>
</dbReference>
<name>A0A0D0QT12_STAGA</name>
<protein>
    <recommendedName>
        <fullName evidence="2">YrhK domain-containing protein</fullName>
    </recommendedName>
</protein>
<feature type="transmembrane region" description="Helical" evidence="1">
    <location>
        <begin position="36"/>
        <end position="57"/>
    </location>
</feature>
<feature type="transmembrane region" description="Helical" evidence="1">
    <location>
        <begin position="63"/>
        <end position="85"/>
    </location>
</feature>
<reference evidence="3 6" key="2">
    <citation type="submission" date="2019-07" db="EMBL/GenBank/DDBJ databases">
        <title>Whole genome shotgun sequence of Staphylococcus gallinarum NBRC 109767.</title>
        <authorList>
            <person name="Hosoyama A."/>
            <person name="Uohara A."/>
            <person name="Ohji S."/>
            <person name="Ichikawa N."/>
        </authorList>
    </citation>
    <scope>NUCLEOTIDE SEQUENCE [LARGE SCALE GENOMIC DNA]</scope>
    <source>
        <strain evidence="3 6">NBRC 109767</strain>
    </source>
</reference>
<evidence type="ECO:0000313" key="4">
    <source>
        <dbReference type="EMBL" id="SUM35014.1"/>
    </source>
</evidence>
<dbReference type="EMBL" id="BKAX01000004">
    <property type="protein sequence ID" value="GEQ05989.1"/>
    <property type="molecule type" value="Genomic_DNA"/>
</dbReference>
<keyword evidence="1" id="KW-1133">Transmembrane helix</keyword>
<dbReference type="OrthoDB" id="2135402at2"/>
<evidence type="ECO:0000313" key="3">
    <source>
        <dbReference type="EMBL" id="GEQ05989.1"/>
    </source>
</evidence>
<dbReference type="RefSeq" id="WP_042740355.1">
    <property type="nucleotide sequence ID" value="NZ_BKAX01000004.1"/>
</dbReference>
<evidence type="ECO:0000313" key="6">
    <source>
        <dbReference type="Proteomes" id="UP000321057"/>
    </source>
</evidence>
<gene>
    <name evidence="4" type="ORF">NCTC12195_04542</name>
    <name evidence="3" type="ORF">SGA02_18170</name>
</gene>